<evidence type="ECO:0000313" key="2">
    <source>
        <dbReference type="Proteomes" id="UP000324222"/>
    </source>
</evidence>
<dbReference type="Proteomes" id="UP000324222">
    <property type="component" value="Unassembled WGS sequence"/>
</dbReference>
<reference evidence="1 2" key="1">
    <citation type="submission" date="2019-05" db="EMBL/GenBank/DDBJ databases">
        <title>Another draft genome of Portunus trituberculatus and its Hox gene families provides insights of decapod evolution.</title>
        <authorList>
            <person name="Jeong J.-H."/>
            <person name="Song I."/>
            <person name="Kim S."/>
            <person name="Choi T."/>
            <person name="Kim D."/>
            <person name="Ryu S."/>
            <person name="Kim W."/>
        </authorList>
    </citation>
    <scope>NUCLEOTIDE SEQUENCE [LARGE SCALE GENOMIC DNA]</scope>
    <source>
        <tissue evidence="1">Muscle</tissue>
    </source>
</reference>
<gene>
    <name evidence="1" type="ORF">E2C01_060741</name>
</gene>
<sequence>MCSFGSSNHSLIHSYHSLLVIMSGQEESLGIALGPQVIIYCVGQVIGRDEASCHIPPLLIEKVEGGAGTFCR</sequence>
<accession>A0A5B7H6C5</accession>
<protein>
    <submittedName>
        <fullName evidence="1">Uncharacterized protein</fullName>
    </submittedName>
</protein>
<evidence type="ECO:0000313" key="1">
    <source>
        <dbReference type="EMBL" id="MPC66592.1"/>
    </source>
</evidence>
<keyword evidence="2" id="KW-1185">Reference proteome</keyword>
<comment type="caution">
    <text evidence="1">The sequence shown here is derived from an EMBL/GenBank/DDBJ whole genome shotgun (WGS) entry which is preliminary data.</text>
</comment>
<dbReference type="AlphaFoldDB" id="A0A5B7H6C5"/>
<name>A0A5B7H6C5_PORTR</name>
<dbReference type="EMBL" id="VSRR010024983">
    <property type="protein sequence ID" value="MPC66592.1"/>
    <property type="molecule type" value="Genomic_DNA"/>
</dbReference>
<proteinExistence type="predicted"/>
<organism evidence="1 2">
    <name type="scientific">Portunus trituberculatus</name>
    <name type="common">Swimming crab</name>
    <name type="synonym">Neptunus trituberculatus</name>
    <dbReference type="NCBI Taxonomy" id="210409"/>
    <lineage>
        <taxon>Eukaryota</taxon>
        <taxon>Metazoa</taxon>
        <taxon>Ecdysozoa</taxon>
        <taxon>Arthropoda</taxon>
        <taxon>Crustacea</taxon>
        <taxon>Multicrustacea</taxon>
        <taxon>Malacostraca</taxon>
        <taxon>Eumalacostraca</taxon>
        <taxon>Eucarida</taxon>
        <taxon>Decapoda</taxon>
        <taxon>Pleocyemata</taxon>
        <taxon>Brachyura</taxon>
        <taxon>Eubrachyura</taxon>
        <taxon>Portunoidea</taxon>
        <taxon>Portunidae</taxon>
        <taxon>Portuninae</taxon>
        <taxon>Portunus</taxon>
    </lineage>
</organism>